<proteinExistence type="predicted"/>
<dbReference type="EMBL" id="AOIT01000055">
    <property type="protein sequence ID" value="ELZ18141.1"/>
    <property type="molecule type" value="Genomic_DNA"/>
</dbReference>
<dbReference type="Proteomes" id="UP000011615">
    <property type="component" value="Unassembled WGS sequence"/>
</dbReference>
<dbReference type="STRING" id="1230457.C476_14269"/>
<sequence>MTMTHDRIHARKPTHDLERWSVGTIESITDRDGHCVFEVRTAAGETIELVVTTAIRELVLRRLDLADDESPIGSRVWYRQHGG</sequence>
<dbReference type="eggNOG" id="arCOG06210">
    <property type="taxonomic scope" value="Archaea"/>
</dbReference>
<dbReference type="PATRIC" id="fig|1230457.4.peg.2868"/>
<comment type="caution">
    <text evidence="1">The sequence shown here is derived from an EMBL/GenBank/DDBJ whole genome shotgun (WGS) entry which is preliminary data.</text>
</comment>
<protein>
    <submittedName>
        <fullName evidence="1">Uncharacterized protein</fullName>
    </submittedName>
</protein>
<dbReference type="AlphaFoldDB" id="M0C4C5"/>
<accession>M0C4C5</accession>
<evidence type="ECO:0000313" key="1">
    <source>
        <dbReference type="EMBL" id="ELZ18141.1"/>
    </source>
</evidence>
<keyword evidence="2" id="KW-1185">Reference proteome</keyword>
<dbReference type="Pfam" id="PF25260">
    <property type="entry name" value="DUF7861"/>
    <property type="match status" value="1"/>
</dbReference>
<organism evidence="1 2">
    <name type="scientific">Natrinema limicola JCM 13563</name>
    <dbReference type="NCBI Taxonomy" id="1230457"/>
    <lineage>
        <taxon>Archaea</taxon>
        <taxon>Methanobacteriati</taxon>
        <taxon>Methanobacteriota</taxon>
        <taxon>Stenosarchaea group</taxon>
        <taxon>Halobacteria</taxon>
        <taxon>Halobacteriales</taxon>
        <taxon>Natrialbaceae</taxon>
        <taxon>Natrinema</taxon>
    </lineage>
</organism>
<evidence type="ECO:0000313" key="2">
    <source>
        <dbReference type="Proteomes" id="UP000011615"/>
    </source>
</evidence>
<dbReference type="InterPro" id="IPR057183">
    <property type="entry name" value="DUF7861"/>
</dbReference>
<name>M0C4C5_9EURY</name>
<reference evidence="1 2" key="1">
    <citation type="journal article" date="2014" name="PLoS Genet.">
        <title>Phylogenetically driven sequencing of extremely halophilic archaea reveals strategies for static and dynamic osmo-response.</title>
        <authorList>
            <person name="Becker E.A."/>
            <person name="Seitzer P.M."/>
            <person name="Tritt A."/>
            <person name="Larsen D."/>
            <person name="Krusor M."/>
            <person name="Yao A.I."/>
            <person name="Wu D."/>
            <person name="Madern D."/>
            <person name="Eisen J.A."/>
            <person name="Darling A.E."/>
            <person name="Facciotti M.T."/>
        </authorList>
    </citation>
    <scope>NUCLEOTIDE SEQUENCE [LARGE SCALE GENOMIC DNA]</scope>
    <source>
        <strain evidence="1 2">JCM 13563</strain>
    </source>
</reference>
<gene>
    <name evidence="1" type="ORF">C476_14269</name>
</gene>